<reference evidence="2 3" key="1">
    <citation type="submission" date="2020-11" db="EMBL/GenBank/DDBJ databases">
        <title>Actinomyces sp. ZJ750.</title>
        <authorList>
            <person name="Zhou J."/>
        </authorList>
    </citation>
    <scope>NUCLEOTIDE SEQUENCE [LARGE SCALE GENOMIC DNA]</scope>
    <source>
        <strain evidence="2 3">ZJ750</strain>
    </source>
</reference>
<dbReference type="InterPro" id="IPR036237">
    <property type="entry name" value="Xyl_isomerase-like_sf"/>
</dbReference>
<protein>
    <submittedName>
        <fullName evidence="2">TIM barrel protein</fullName>
    </submittedName>
</protein>
<dbReference type="PANTHER" id="PTHR12110:SF53">
    <property type="entry name" value="BLR5974 PROTEIN"/>
    <property type="match status" value="1"/>
</dbReference>
<accession>A0A7T0LKS4</accession>
<dbReference type="Proteomes" id="UP000594637">
    <property type="component" value="Chromosome"/>
</dbReference>
<organism evidence="2 3">
    <name type="scientific">Actinomyces respiraculi</name>
    <dbReference type="NCBI Taxonomy" id="2744574"/>
    <lineage>
        <taxon>Bacteria</taxon>
        <taxon>Bacillati</taxon>
        <taxon>Actinomycetota</taxon>
        <taxon>Actinomycetes</taxon>
        <taxon>Actinomycetales</taxon>
        <taxon>Actinomycetaceae</taxon>
        <taxon>Actinomyces</taxon>
    </lineage>
</organism>
<dbReference type="EMBL" id="CP063989">
    <property type="protein sequence ID" value="QPL05261.1"/>
    <property type="molecule type" value="Genomic_DNA"/>
</dbReference>
<dbReference type="RefSeq" id="WP_166857191.1">
    <property type="nucleotide sequence ID" value="NZ_CP063989.1"/>
</dbReference>
<dbReference type="PANTHER" id="PTHR12110">
    <property type="entry name" value="HYDROXYPYRUVATE ISOMERASE"/>
    <property type="match status" value="1"/>
</dbReference>
<dbReference type="Pfam" id="PF01261">
    <property type="entry name" value="AP_endonuc_2"/>
    <property type="match status" value="1"/>
</dbReference>
<gene>
    <name evidence="2" type="ORF">ID810_11175</name>
</gene>
<feature type="domain" description="Xylose isomerase-like TIM barrel" evidence="1">
    <location>
        <begin position="27"/>
        <end position="327"/>
    </location>
</feature>
<evidence type="ECO:0000313" key="2">
    <source>
        <dbReference type="EMBL" id="QPL05261.1"/>
    </source>
</evidence>
<dbReference type="Gene3D" id="3.20.20.150">
    <property type="entry name" value="Divalent-metal-dependent TIM barrel enzymes"/>
    <property type="match status" value="1"/>
</dbReference>
<dbReference type="InterPro" id="IPR013022">
    <property type="entry name" value="Xyl_isomerase-like_TIM-brl"/>
</dbReference>
<evidence type="ECO:0000313" key="3">
    <source>
        <dbReference type="Proteomes" id="UP000594637"/>
    </source>
</evidence>
<proteinExistence type="predicted"/>
<dbReference type="SUPFAM" id="SSF51658">
    <property type="entry name" value="Xylose isomerase-like"/>
    <property type="match status" value="1"/>
</dbReference>
<dbReference type="KEGG" id="arep:ID810_11175"/>
<name>A0A7T0LKS4_9ACTO</name>
<sequence>MAIKTGVSLYSLQDAYGRGGLGVDGVLDAVAATGTQGVEILSDQMVRGAARATDETIDAFNASLDRSGLTRVANDIFINSSLYKNRWLTLEEQCELLAADLRLTHRLGFHLVRVVSQTDPGVIRRVLPLAEKLDVALAVEVHAGMSFDHPLTAAWIEEMKTVKHPLVGLVVDFGIYCQRHPRVSTRYFQQALGVNDDVVAYIDDIFASGTDPRQFFPRHPDNPDDYMFPEELTRHFKHFQDRFYCMMSTGYENTSLDTLDEFAPYIKSFHGKFWEVTDEGEEYSIDYGRVFERLNRIGWDGFVCSEYEGQRFALPGEPIHDIEQVAKHQAMMRAHLNDGLN</sequence>
<keyword evidence="3" id="KW-1185">Reference proteome</keyword>
<evidence type="ECO:0000259" key="1">
    <source>
        <dbReference type="Pfam" id="PF01261"/>
    </source>
</evidence>
<dbReference type="AlphaFoldDB" id="A0A7T0LKS4"/>
<dbReference type="InterPro" id="IPR050312">
    <property type="entry name" value="IolE/XylAMocC-like"/>
</dbReference>